<dbReference type="EMBL" id="CP054856">
    <property type="protein sequence ID" value="QVM85764.1"/>
    <property type="molecule type" value="Genomic_DNA"/>
</dbReference>
<evidence type="ECO:0000256" key="6">
    <source>
        <dbReference type="ARBA" id="ARBA00023136"/>
    </source>
</evidence>
<dbReference type="RefSeq" id="WP_213501276.1">
    <property type="nucleotide sequence ID" value="NZ_CP054856.1"/>
</dbReference>
<keyword evidence="2" id="KW-0813">Transport</keyword>
<dbReference type="Pfam" id="PF04800">
    <property type="entry name" value="NDUS4"/>
    <property type="match status" value="1"/>
</dbReference>
<evidence type="ECO:0000256" key="4">
    <source>
        <dbReference type="ARBA" id="ARBA00022946"/>
    </source>
</evidence>
<accession>A0ABX8E9H7</accession>
<evidence type="ECO:0000313" key="7">
    <source>
        <dbReference type="EMBL" id="QVM85764.1"/>
    </source>
</evidence>
<dbReference type="InterPro" id="IPR006885">
    <property type="entry name" value="NADH_UbQ_FeS_4_mit-like"/>
</dbReference>
<gene>
    <name evidence="7" type="ORF">HT578_20500</name>
</gene>
<reference evidence="7 8" key="1">
    <citation type="journal article" date="2021" name="Int. J. Syst. Evol. Microbiol.">
        <title>Novosphingobium decolorationis sp. nov., an aniline blue-decolourizing bacterium isolated from East Pacific sediment.</title>
        <authorList>
            <person name="Chen X."/>
            <person name="Dong B."/>
            <person name="Chen T."/>
            <person name="Ren N."/>
            <person name="Wang J."/>
            <person name="Xu Y."/>
            <person name="Yang J."/>
            <person name="Zhu S."/>
            <person name="Chen J."/>
        </authorList>
    </citation>
    <scope>NUCLEOTIDE SEQUENCE [LARGE SCALE GENOMIC DNA]</scope>
    <source>
        <strain evidence="7 8">502str22</strain>
    </source>
</reference>
<keyword evidence="6" id="KW-0472">Membrane</keyword>
<protein>
    <submittedName>
        <fullName evidence="7">ETC complex I subunit</fullName>
    </submittedName>
</protein>
<keyword evidence="5" id="KW-0249">Electron transport</keyword>
<dbReference type="Proteomes" id="UP000677126">
    <property type="component" value="Chromosome"/>
</dbReference>
<comment type="subcellular location">
    <subcellularLocation>
        <location evidence="1">Membrane</location>
    </subcellularLocation>
</comment>
<evidence type="ECO:0000256" key="2">
    <source>
        <dbReference type="ARBA" id="ARBA00022448"/>
    </source>
</evidence>
<sequence>MSARIYQRPKNAMQSGKALLDQWVLEFQPAEAKKPDPLMGWAGSGDMKQQLQLRFNSADEAKAYATRYGIDAEIHATPPRRLKIQAYADNFR</sequence>
<organism evidence="7 8">
    <name type="scientific">Novosphingobium decolorationis</name>
    <dbReference type="NCBI Taxonomy" id="2698673"/>
    <lineage>
        <taxon>Bacteria</taxon>
        <taxon>Pseudomonadati</taxon>
        <taxon>Pseudomonadota</taxon>
        <taxon>Alphaproteobacteria</taxon>
        <taxon>Sphingomonadales</taxon>
        <taxon>Sphingomonadaceae</taxon>
        <taxon>Novosphingobium</taxon>
    </lineage>
</organism>
<dbReference type="InterPro" id="IPR038532">
    <property type="entry name" value="NDUFS4-like_sf"/>
</dbReference>
<evidence type="ECO:0000256" key="5">
    <source>
        <dbReference type="ARBA" id="ARBA00022982"/>
    </source>
</evidence>
<keyword evidence="8" id="KW-1185">Reference proteome</keyword>
<evidence type="ECO:0000256" key="1">
    <source>
        <dbReference type="ARBA" id="ARBA00004370"/>
    </source>
</evidence>
<dbReference type="PANTHER" id="PTHR12219">
    <property type="entry name" value="NADH-UBIQUINONE OXIDOREDUCTASE"/>
    <property type="match status" value="1"/>
</dbReference>
<proteinExistence type="predicted"/>
<dbReference type="PANTHER" id="PTHR12219:SF8">
    <property type="entry name" value="NADH DEHYDROGENASE [UBIQUINONE] IRON-SULFUR PROTEIN 4, MITOCHONDRIAL"/>
    <property type="match status" value="1"/>
</dbReference>
<dbReference type="Gene3D" id="3.30.160.190">
    <property type="entry name" value="atu1810 like domain"/>
    <property type="match status" value="1"/>
</dbReference>
<name>A0ABX8E9H7_9SPHN</name>
<keyword evidence="3" id="KW-0679">Respiratory chain</keyword>
<evidence type="ECO:0000313" key="8">
    <source>
        <dbReference type="Proteomes" id="UP000677126"/>
    </source>
</evidence>
<keyword evidence="4" id="KW-0809">Transit peptide</keyword>
<evidence type="ECO:0000256" key="3">
    <source>
        <dbReference type="ARBA" id="ARBA00022660"/>
    </source>
</evidence>